<gene>
    <name evidence="2" type="ORF">M407DRAFT_176712</name>
</gene>
<keyword evidence="1" id="KW-1133">Transmembrane helix</keyword>
<evidence type="ECO:0000313" key="3">
    <source>
        <dbReference type="Proteomes" id="UP000054248"/>
    </source>
</evidence>
<feature type="transmembrane region" description="Helical" evidence="1">
    <location>
        <begin position="49"/>
        <end position="70"/>
    </location>
</feature>
<evidence type="ECO:0000256" key="1">
    <source>
        <dbReference type="SAM" id="Phobius"/>
    </source>
</evidence>
<feature type="transmembrane region" description="Helical" evidence="1">
    <location>
        <begin position="90"/>
        <end position="108"/>
    </location>
</feature>
<keyword evidence="1" id="KW-0472">Membrane</keyword>
<keyword evidence="3" id="KW-1185">Reference proteome</keyword>
<reference evidence="2 3" key="1">
    <citation type="submission" date="2014-04" db="EMBL/GenBank/DDBJ databases">
        <authorList>
            <consortium name="DOE Joint Genome Institute"/>
            <person name="Kuo A."/>
            <person name="Girlanda M."/>
            <person name="Perotto S."/>
            <person name="Kohler A."/>
            <person name="Nagy L.G."/>
            <person name="Floudas D."/>
            <person name="Copeland A."/>
            <person name="Barry K.W."/>
            <person name="Cichocki N."/>
            <person name="Veneault-Fourrey C."/>
            <person name="LaButti K."/>
            <person name="Lindquist E.A."/>
            <person name="Lipzen A."/>
            <person name="Lundell T."/>
            <person name="Morin E."/>
            <person name="Murat C."/>
            <person name="Sun H."/>
            <person name="Tunlid A."/>
            <person name="Henrissat B."/>
            <person name="Grigoriev I.V."/>
            <person name="Hibbett D.S."/>
            <person name="Martin F."/>
            <person name="Nordberg H.P."/>
            <person name="Cantor M.N."/>
            <person name="Hua S.X."/>
        </authorList>
    </citation>
    <scope>NUCLEOTIDE SEQUENCE [LARGE SCALE GENOMIC DNA]</scope>
    <source>
        <strain evidence="2 3">MUT 4182</strain>
    </source>
</reference>
<sequence length="217" mass="24723">MSTLALYILTYAAITIVATFSILELTPYLHYSALAKICSSDHRPRLMSALWTFALSFETVVFLMTAAKAFEYRSSEYHNPILYILFRDQFAYYIVIMGCRVFNLVIWITLPPSFLFLGLFFIWALITALVSRIMLHLRSIACASAHSRETFFGETAGSTRIAWARRTALESSFYAMSAADGQAADPMEGSEWNAGDEGRGEHIQLRKFHTRKSRLWD</sequence>
<organism evidence="2 3">
    <name type="scientific">Tulasnella calospora MUT 4182</name>
    <dbReference type="NCBI Taxonomy" id="1051891"/>
    <lineage>
        <taxon>Eukaryota</taxon>
        <taxon>Fungi</taxon>
        <taxon>Dikarya</taxon>
        <taxon>Basidiomycota</taxon>
        <taxon>Agaricomycotina</taxon>
        <taxon>Agaricomycetes</taxon>
        <taxon>Cantharellales</taxon>
        <taxon>Tulasnellaceae</taxon>
        <taxon>Tulasnella</taxon>
    </lineage>
</organism>
<feature type="transmembrane region" description="Helical" evidence="1">
    <location>
        <begin position="114"/>
        <end position="135"/>
    </location>
</feature>
<dbReference type="OrthoDB" id="3251775at2759"/>
<reference evidence="3" key="2">
    <citation type="submission" date="2015-01" db="EMBL/GenBank/DDBJ databases">
        <title>Evolutionary Origins and Diversification of the Mycorrhizal Mutualists.</title>
        <authorList>
            <consortium name="DOE Joint Genome Institute"/>
            <consortium name="Mycorrhizal Genomics Consortium"/>
            <person name="Kohler A."/>
            <person name="Kuo A."/>
            <person name="Nagy L.G."/>
            <person name="Floudas D."/>
            <person name="Copeland A."/>
            <person name="Barry K.W."/>
            <person name="Cichocki N."/>
            <person name="Veneault-Fourrey C."/>
            <person name="LaButti K."/>
            <person name="Lindquist E.A."/>
            <person name="Lipzen A."/>
            <person name="Lundell T."/>
            <person name="Morin E."/>
            <person name="Murat C."/>
            <person name="Riley R."/>
            <person name="Ohm R."/>
            <person name="Sun H."/>
            <person name="Tunlid A."/>
            <person name="Henrissat B."/>
            <person name="Grigoriev I.V."/>
            <person name="Hibbett D.S."/>
            <person name="Martin F."/>
        </authorList>
    </citation>
    <scope>NUCLEOTIDE SEQUENCE [LARGE SCALE GENOMIC DNA]</scope>
    <source>
        <strain evidence="3">MUT 4182</strain>
    </source>
</reference>
<dbReference type="HOGENOM" id="CLU_079975_0_0_1"/>
<keyword evidence="1" id="KW-0812">Transmembrane</keyword>
<feature type="transmembrane region" description="Helical" evidence="1">
    <location>
        <begin position="7"/>
        <end position="29"/>
    </location>
</feature>
<proteinExistence type="predicted"/>
<protein>
    <submittedName>
        <fullName evidence="2">Uncharacterized protein</fullName>
    </submittedName>
</protein>
<name>A0A0C3QM25_9AGAM</name>
<dbReference type="AlphaFoldDB" id="A0A0C3QM25"/>
<dbReference type="EMBL" id="KN822990">
    <property type="protein sequence ID" value="KIO28796.1"/>
    <property type="molecule type" value="Genomic_DNA"/>
</dbReference>
<dbReference type="Proteomes" id="UP000054248">
    <property type="component" value="Unassembled WGS sequence"/>
</dbReference>
<evidence type="ECO:0000313" key="2">
    <source>
        <dbReference type="EMBL" id="KIO28796.1"/>
    </source>
</evidence>
<accession>A0A0C3QM25</accession>
<dbReference type="STRING" id="1051891.A0A0C3QM25"/>